<keyword evidence="7" id="KW-0479">Metal-binding</keyword>
<keyword evidence="16" id="KW-1185">Reference proteome</keyword>
<evidence type="ECO:0000256" key="4">
    <source>
        <dbReference type="ARBA" id="ARBA00005250"/>
    </source>
</evidence>
<evidence type="ECO:0000256" key="11">
    <source>
        <dbReference type="ARBA" id="ARBA00022833"/>
    </source>
</evidence>
<dbReference type="RefSeq" id="WP_089411061.1">
    <property type="nucleotide sequence ID" value="NZ_FZQA01000001.1"/>
</dbReference>
<dbReference type="PANTHER" id="PTHR42951:SF4">
    <property type="entry name" value="ACYL-COENZYME A THIOESTERASE MBLAC2"/>
    <property type="match status" value="1"/>
</dbReference>
<organism evidence="15 16">
    <name type="scientific">Amphiplicatus metriothermophilus</name>
    <dbReference type="NCBI Taxonomy" id="1519374"/>
    <lineage>
        <taxon>Bacteria</taxon>
        <taxon>Pseudomonadati</taxon>
        <taxon>Pseudomonadota</taxon>
        <taxon>Alphaproteobacteria</taxon>
        <taxon>Parvularculales</taxon>
        <taxon>Parvularculaceae</taxon>
        <taxon>Amphiplicatus</taxon>
    </lineage>
</organism>
<evidence type="ECO:0000256" key="12">
    <source>
        <dbReference type="ARBA" id="ARBA00023251"/>
    </source>
</evidence>
<protein>
    <recommendedName>
        <fullName evidence="6">beta-lactamase</fullName>
        <ecNumber evidence="6">3.5.2.6</ecNumber>
    </recommendedName>
</protein>
<evidence type="ECO:0000313" key="16">
    <source>
        <dbReference type="Proteomes" id="UP000198346"/>
    </source>
</evidence>
<comment type="subunit">
    <text evidence="5">Monomer.</text>
</comment>
<comment type="subcellular location">
    <subcellularLocation>
        <location evidence="3">Periplasm</location>
    </subcellularLocation>
</comment>
<keyword evidence="10" id="KW-0378">Hydrolase</keyword>
<evidence type="ECO:0000256" key="1">
    <source>
        <dbReference type="ARBA" id="ARBA00001526"/>
    </source>
</evidence>
<reference evidence="15 16" key="1">
    <citation type="submission" date="2017-07" db="EMBL/GenBank/DDBJ databases">
        <authorList>
            <person name="Sun Z.S."/>
            <person name="Albrecht U."/>
            <person name="Echele G."/>
            <person name="Lee C.C."/>
        </authorList>
    </citation>
    <scope>NUCLEOTIDE SEQUENCE [LARGE SCALE GENOMIC DNA]</scope>
    <source>
        <strain evidence="15 16">CGMCC 1.12710</strain>
    </source>
</reference>
<feature type="chain" id="PRO_5013258148" description="beta-lactamase" evidence="13">
    <location>
        <begin position="27"/>
        <end position="254"/>
    </location>
</feature>
<evidence type="ECO:0000256" key="6">
    <source>
        <dbReference type="ARBA" id="ARBA00012865"/>
    </source>
</evidence>
<keyword evidence="9" id="KW-0574">Periplasm</keyword>
<evidence type="ECO:0000256" key="2">
    <source>
        <dbReference type="ARBA" id="ARBA00001947"/>
    </source>
</evidence>
<dbReference type="InterPro" id="IPR036866">
    <property type="entry name" value="RibonucZ/Hydroxyglut_hydro"/>
</dbReference>
<dbReference type="PANTHER" id="PTHR42951">
    <property type="entry name" value="METALLO-BETA-LACTAMASE DOMAIN-CONTAINING"/>
    <property type="match status" value="1"/>
</dbReference>
<dbReference type="GO" id="GO:0017001">
    <property type="term" value="P:antibiotic catabolic process"/>
    <property type="evidence" value="ECO:0007669"/>
    <property type="project" value="UniProtKB-ARBA"/>
</dbReference>
<dbReference type="Gene3D" id="3.60.15.10">
    <property type="entry name" value="Ribonuclease Z/Hydroxyacylglutathione hydrolase-like"/>
    <property type="match status" value="1"/>
</dbReference>
<evidence type="ECO:0000256" key="3">
    <source>
        <dbReference type="ARBA" id="ARBA00004418"/>
    </source>
</evidence>
<accession>A0A239PKB7</accession>
<comment type="catalytic activity">
    <reaction evidence="1">
        <text>a beta-lactam + H2O = a substituted beta-amino acid</text>
        <dbReference type="Rhea" id="RHEA:20401"/>
        <dbReference type="ChEBI" id="CHEBI:15377"/>
        <dbReference type="ChEBI" id="CHEBI:35627"/>
        <dbReference type="ChEBI" id="CHEBI:140347"/>
        <dbReference type="EC" id="3.5.2.6"/>
    </reaction>
</comment>
<evidence type="ECO:0000256" key="7">
    <source>
        <dbReference type="ARBA" id="ARBA00022723"/>
    </source>
</evidence>
<dbReference type="OrthoDB" id="420651at2"/>
<feature type="signal peptide" evidence="13">
    <location>
        <begin position="1"/>
        <end position="26"/>
    </location>
</feature>
<dbReference type="InterPro" id="IPR001279">
    <property type="entry name" value="Metallo-B-lactamas"/>
</dbReference>
<keyword evidence="8 13" id="KW-0732">Signal</keyword>
<evidence type="ECO:0000256" key="9">
    <source>
        <dbReference type="ARBA" id="ARBA00022764"/>
    </source>
</evidence>
<dbReference type="Proteomes" id="UP000198346">
    <property type="component" value="Unassembled WGS sequence"/>
</dbReference>
<dbReference type="InterPro" id="IPR050855">
    <property type="entry name" value="NDM-1-like"/>
</dbReference>
<keyword evidence="12" id="KW-0046">Antibiotic resistance</keyword>
<gene>
    <name evidence="15" type="ORF">SAMN06297382_0573</name>
</gene>
<comment type="similarity">
    <text evidence="4">Belongs to the metallo-beta-lactamase superfamily. Class-B beta-lactamase family.</text>
</comment>
<dbReference type="SUPFAM" id="SSF56281">
    <property type="entry name" value="Metallo-hydrolase/oxidoreductase"/>
    <property type="match status" value="1"/>
</dbReference>
<dbReference type="AlphaFoldDB" id="A0A239PKB7"/>
<sequence length="254" mass="26174">MRIAQALRRLALFSAFAAASATLAAAQEAPAPSLEPAGENVWIHKSYAVIEPWGPVLSQGLVVRTEAGVTLVDTAWNDADTEALLALIEDALGEKPSLAVLTHAHADKMGGSGALEKAVIASLAHALSNADAPVRGLAPARRGEPAAPGEALSAPEIPDDLVVFYPGPGHARDNIVVYHRPSKVLFGGCLIRPADASSLGNTADADIANWANAVRAVAARFPEAETVIPSHGSAGGRALFDHTIALAETAANEQ</sequence>
<keyword evidence="11" id="KW-0862">Zinc</keyword>
<evidence type="ECO:0000313" key="15">
    <source>
        <dbReference type="EMBL" id="SNT68077.1"/>
    </source>
</evidence>
<evidence type="ECO:0000256" key="13">
    <source>
        <dbReference type="SAM" id="SignalP"/>
    </source>
</evidence>
<dbReference type="SMART" id="SM00849">
    <property type="entry name" value="Lactamase_B"/>
    <property type="match status" value="1"/>
</dbReference>
<dbReference type="InterPro" id="IPR058199">
    <property type="entry name" value="BlaB//VIM/IMP-1"/>
</dbReference>
<dbReference type="NCBIfam" id="NF033088">
    <property type="entry name" value="bla_subclass_B1"/>
    <property type="match status" value="1"/>
</dbReference>
<evidence type="ECO:0000256" key="10">
    <source>
        <dbReference type="ARBA" id="ARBA00022801"/>
    </source>
</evidence>
<dbReference type="EMBL" id="FZQA01000001">
    <property type="protein sequence ID" value="SNT68077.1"/>
    <property type="molecule type" value="Genomic_DNA"/>
</dbReference>
<evidence type="ECO:0000256" key="5">
    <source>
        <dbReference type="ARBA" id="ARBA00011245"/>
    </source>
</evidence>
<proteinExistence type="inferred from homology"/>
<evidence type="ECO:0000259" key="14">
    <source>
        <dbReference type="SMART" id="SM00849"/>
    </source>
</evidence>
<evidence type="ECO:0000256" key="8">
    <source>
        <dbReference type="ARBA" id="ARBA00022729"/>
    </source>
</evidence>
<feature type="domain" description="Metallo-beta-lactamase" evidence="14">
    <location>
        <begin position="57"/>
        <end position="231"/>
    </location>
</feature>
<dbReference type="EC" id="3.5.2.6" evidence="6"/>
<name>A0A239PKB7_9PROT</name>
<comment type="cofactor">
    <cofactor evidence="2">
        <name>Zn(2+)</name>
        <dbReference type="ChEBI" id="CHEBI:29105"/>
    </cofactor>
</comment>
<dbReference type="Pfam" id="PF00753">
    <property type="entry name" value="Lactamase_B"/>
    <property type="match status" value="1"/>
</dbReference>